<accession>A0A9Q1BQI4</accession>
<dbReference type="GO" id="GO:0005509">
    <property type="term" value="F:calcium ion binding"/>
    <property type="evidence" value="ECO:0007669"/>
    <property type="project" value="InterPro"/>
</dbReference>
<dbReference type="PANTHER" id="PTHR10697">
    <property type="entry name" value="MAMMALIAN EPENDYMIN-RELATED PROTEIN 1"/>
    <property type="match status" value="1"/>
</dbReference>
<dbReference type="AlphaFoldDB" id="A0A9Q1BQI4"/>
<gene>
    <name evidence="1" type="ORF">HOLleu_27401</name>
</gene>
<dbReference type="GO" id="GO:0005764">
    <property type="term" value="C:lysosome"/>
    <property type="evidence" value="ECO:0007669"/>
    <property type="project" value="TreeGrafter"/>
</dbReference>
<evidence type="ECO:0000313" key="1">
    <source>
        <dbReference type="EMBL" id="KAJ8030863.1"/>
    </source>
</evidence>
<dbReference type="InterPro" id="IPR001299">
    <property type="entry name" value="Ependymin"/>
</dbReference>
<protein>
    <submittedName>
        <fullName evidence="1">Development-specific protein LVN1.2</fullName>
    </submittedName>
</protein>
<dbReference type="Pfam" id="PF00811">
    <property type="entry name" value="Ependymin"/>
    <property type="match status" value="1"/>
</dbReference>
<sequence>MRLCMVHSHLEGHAPPPLLGDTAAYTKGRKNLCTVATVGCTGGNVGYYQDETPGSMSEGFVFALDVTGQRVGSEGSFYYSSGLTLNIKTIQLFKEGKQFTIVNDVCTVTPLSSASAPRKCLPDSAKFLSHMNQGVNEMSLASWQLDVKEEGRMGNAYLSVSTKTCAPVGISFSGVVDSQGKQTYVLTSGGYFNITKGITDPDRWFTVPSSCTPADPKIQFSSEKMDFLESLVEVMARQSRAFS</sequence>
<comment type="caution">
    <text evidence="1">The sequence shown here is derived from an EMBL/GenBank/DDBJ whole genome shotgun (WGS) entry which is preliminary data.</text>
</comment>
<dbReference type="OrthoDB" id="10020194at2759"/>
<organism evidence="1 2">
    <name type="scientific">Holothuria leucospilota</name>
    <name type="common">Black long sea cucumber</name>
    <name type="synonym">Mertensiothuria leucospilota</name>
    <dbReference type="NCBI Taxonomy" id="206669"/>
    <lineage>
        <taxon>Eukaryota</taxon>
        <taxon>Metazoa</taxon>
        <taxon>Echinodermata</taxon>
        <taxon>Eleutherozoa</taxon>
        <taxon>Echinozoa</taxon>
        <taxon>Holothuroidea</taxon>
        <taxon>Aspidochirotacea</taxon>
        <taxon>Aspidochirotida</taxon>
        <taxon>Holothuriidae</taxon>
        <taxon>Holothuria</taxon>
    </lineage>
</organism>
<dbReference type="GO" id="GO:0007160">
    <property type="term" value="P:cell-matrix adhesion"/>
    <property type="evidence" value="ECO:0007669"/>
    <property type="project" value="InterPro"/>
</dbReference>
<dbReference type="Proteomes" id="UP001152320">
    <property type="component" value="Chromosome 13"/>
</dbReference>
<dbReference type="PANTHER" id="PTHR10697:SF1">
    <property type="entry name" value="MAMMALIAN EPENDYMIN-RELATED PROTEIN 1"/>
    <property type="match status" value="1"/>
</dbReference>
<evidence type="ECO:0000313" key="2">
    <source>
        <dbReference type="Proteomes" id="UP001152320"/>
    </source>
</evidence>
<keyword evidence="2" id="KW-1185">Reference proteome</keyword>
<name>A0A9Q1BQI4_HOLLE</name>
<dbReference type="GO" id="GO:0005576">
    <property type="term" value="C:extracellular region"/>
    <property type="evidence" value="ECO:0007669"/>
    <property type="project" value="InterPro"/>
</dbReference>
<reference evidence="1" key="1">
    <citation type="submission" date="2021-10" db="EMBL/GenBank/DDBJ databases">
        <title>Tropical sea cucumber genome reveals ecological adaptation and Cuvierian tubules defense mechanism.</title>
        <authorList>
            <person name="Chen T."/>
        </authorList>
    </citation>
    <scope>NUCLEOTIDE SEQUENCE</scope>
    <source>
        <strain evidence="1">Nanhai2018</strain>
        <tissue evidence="1">Muscle</tissue>
    </source>
</reference>
<dbReference type="EMBL" id="JAIZAY010000013">
    <property type="protein sequence ID" value="KAJ8030863.1"/>
    <property type="molecule type" value="Genomic_DNA"/>
</dbReference>
<proteinExistence type="predicted"/>